<dbReference type="AlphaFoldDB" id="A0A918HKB5"/>
<evidence type="ECO:0000259" key="1">
    <source>
        <dbReference type="Pfam" id="PF15567"/>
    </source>
</evidence>
<dbReference type="Pfam" id="PF15567">
    <property type="entry name" value="Imm35"/>
    <property type="match status" value="1"/>
</dbReference>
<accession>A0A918HKB5</accession>
<comment type="caution">
    <text evidence="2">The sequence shown here is derived from an EMBL/GenBank/DDBJ whole genome shotgun (WGS) entry which is preliminary data.</text>
</comment>
<reference evidence="2" key="2">
    <citation type="submission" date="2020-09" db="EMBL/GenBank/DDBJ databases">
        <authorList>
            <person name="Sun Q."/>
            <person name="Ohkuma M."/>
        </authorList>
    </citation>
    <scope>NUCLEOTIDE SEQUENCE</scope>
    <source>
        <strain evidence="2">JCM 3172</strain>
    </source>
</reference>
<evidence type="ECO:0000313" key="3">
    <source>
        <dbReference type="Proteomes" id="UP000619486"/>
    </source>
</evidence>
<dbReference type="InterPro" id="IPR029082">
    <property type="entry name" value="Imm35"/>
</dbReference>
<name>A0A918HKB5_9ACTN</name>
<evidence type="ECO:0000313" key="2">
    <source>
        <dbReference type="EMBL" id="GGT67358.1"/>
    </source>
</evidence>
<proteinExistence type="predicted"/>
<feature type="domain" description="Immunity protein 35" evidence="1">
    <location>
        <begin position="6"/>
        <end position="76"/>
    </location>
</feature>
<reference evidence="2" key="1">
    <citation type="journal article" date="2014" name="Int. J. Syst. Evol. Microbiol.">
        <title>Complete genome sequence of Corynebacterium casei LMG S-19264T (=DSM 44701T), isolated from a smear-ripened cheese.</title>
        <authorList>
            <consortium name="US DOE Joint Genome Institute (JGI-PGF)"/>
            <person name="Walter F."/>
            <person name="Albersmeier A."/>
            <person name="Kalinowski J."/>
            <person name="Ruckert C."/>
        </authorList>
    </citation>
    <scope>NUCLEOTIDE SEQUENCE</scope>
    <source>
        <strain evidence="2">JCM 3172</strain>
    </source>
</reference>
<gene>
    <name evidence="2" type="ORF">GCM10014713_69680</name>
</gene>
<protein>
    <recommendedName>
        <fullName evidence="1">Immunity protein 35 domain-containing protein</fullName>
    </recommendedName>
</protein>
<organism evidence="2 3">
    <name type="scientific">Streptomyces purpureus</name>
    <dbReference type="NCBI Taxonomy" id="1951"/>
    <lineage>
        <taxon>Bacteria</taxon>
        <taxon>Bacillati</taxon>
        <taxon>Actinomycetota</taxon>
        <taxon>Actinomycetes</taxon>
        <taxon>Kitasatosporales</taxon>
        <taxon>Streptomycetaceae</taxon>
        <taxon>Streptomyces</taxon>
    </lineage>
</organism>
<keyword evidence="3" id="KW-1185">Reference proteome</keyword>
<sequence>MISQNDAFDAARTFLAGTEAGRTYTIVLQPELSTEHPIAWLVRFDSQEHLDTGDFTKAPFTRLVVVPKNGSAAHFPPSHLPVAEYLDRVARGEWPPNKA</sequence>
<dbReference type="EMBL" id="BMQQ01000068">
    <property type="protein sequence ID" value="GGT67358.1"/>
    <property type="molecule type" value="Genomic_DNA"/>
</dbReference>
<dbReference type="Proteomes" id="UP000619486">
    <property type="component" value="Unassembled WGS sequence"/>
</dbReference>
<dbReference type="RefSeq" id="WP_019889885.1">
    <property type="nucleotide sequence ID" value="NZ_BMQQ01000068.1"/>
</dbReference>